<evidence type="ECO:0000313" key="1">
    <source>
        <dbReference type="EMBL" id="SVA08279.1"/>
    </source>
</evidence>
<name>A0A381SXV9_9ZZZZ</name>
<dbReference type="EMBL" id="UINC01003667">
    <property type="protein sequence ID" value="SVA08279.1"/>
    <property type="molecule type" value="Genomic_DNA"/>
</dbReference>
<protein>
    <submittedName>
        <fullName evidence="1">Uncharacterized protein</fullName>
    </submittedName>
</protein>
<gene>
    <name evidence="1" type="ORF">METZ01_LOCUS61133</name>
</gene>
<reference evidence="1" key="1">
    <citation type="submission" date="2018-05" db="EMBL/GenBank/DDBJ databases">
        <authorList>
            <person name="Lanie J.A."/>
            <person name="Ng W.-L."/>
            <person name="Kazmierczak K.M."/>
            <person name="Andrzejewski T.M."/>
            <person name="Davidsen T.M."/>
            <person name="Wayne K.J."/>
            <person name="Tettelin H."/>
            <person name="Glass J.I."/>
            <person name="Rusch D."/>
            <person name="Podicherti R."/>
            <person name="Tsui H.-C.T."/>
            <person name="Winkler M.E."/>
        </authorList>
    </citation>
    <scope>NUCLEOTIDE SEQUENCE</scope>
</reference>
<organism evidence="1">
    <name type="scientific">marine metagenome</name>
    <dbReference type="NCBI Taxonomy" id="408172"/>
    <lineage>
        <taxon>unclassified sequences</taxon>
        <taxon>metagenomes</taxon>
        <taxon>ecological metagenomes</taxon>
    </lineage>
</organism>
<feature type="non-terminal residue" evidence="1">
    <location>
        <position position="67"/>
    </location>
</feature>
<dbReference type="AlphaFoldDB" id="A0A381SXV9"/>
<proteinExistence type="predicted"/>
<accession>A0A381SXV9</accession>
<sequence>MMTTKVGSLGVCVCSVITLFAGSGSNTAWAGQQDWVQLAVHNFGEPINTMWDEGELTFADDGTMVYC</sequence>